<evidence type="ECO:0008006" key="4">
    <source>
        <dbReference type="Google" id="ProtNLM"/>
    </source>
</evidence>
<dbReference type="EMBL" id="JARIHO010000050">
    <property type="protein sequence ID" value="KAJ7321586.1"/>
    <property type="molecule type" value="Genomic_DNA"/>
</dbReference>
<evidence type="ECO:0000313" key="2">
    <source>
        <dbReference type="EMBL" id="KAJ7321586.1"/>
    </source>
</evidence>
<name>A0AAD6ZG37_9AGAR</name>
<keyword evidence="3" id="KW-1185">Reference proteome</keyword>
<dbReference type="AlphaFoldDB" id="A0AAD6ZG37"/>
<dbReference type="Proteomes" id="UP001218218">
    <property type="component" value="Unassembled WGS sequence"/>
</dbReference>
<sequence>MQLKLIALFALALATHTSALSQIPTECCLPEDDPCTLVAAITPQIDCCAPFKCIAVTSTANIGKNSLKTGTVEVHRRCAAAVLKIFTVDGFGKN</sequence>
<proteinExistence type="predicted"/>
<feature type="signal peptide" evidence="1">
    <location>
        <begin position="1"/>
        <end position="19"/>
    </location>
</feature>
<keyword evidence="1" id="KW-0732">Signal</keyword>
<accession>A0AAD6ZG37</accession>
<comment type="caution">
    <text evidence="2">The sequence shown here is derived from an EMBL/GenBank/DDBJ whole genome shotgun (WGS) entry which is preliminary data.</text>
</comment>
<evidence type="ECO:0000256" key="1">
    <source>
        <dbReference type="SAM" id="SignalP"/>
    </source>
</evidence>
<organism evidence="2 3">
    <name type="scientific">Mycena albidolilacea</name>
    <dbReference type="NCBI Taxonomy" id="1033008"/>
    <lineage>
        <taxon>Eukaryota</taxon>
        <taxon>Fungi</taxon>
        <taxon>Dikarya</taxon>
        <taxon>Basidiomycota</taxon>
        <taxon>Agaricomycotina</taxon>
        <taxon>Agaricomycetes</taxon>
        <taxon>Agaricomycetidae</taxon>
        <taxon>Agaricales</taxon>
        <taxon>Marasmiineae</taxon>
        <taxon>Mycenaceae</taxon>
        <taxon>Mycena</taxon>
    </lineage>
</organism>
<evidence type="ECO:0000313" key="3">
    <source>
        <dbReference type="Proteomes" id="UP001218218"/>
    </source>
</evidence>
<feature type="chain" id="PRO_5042159303" description="Extracellular membrane protein CFEM domain-containing protein" evidence="1">
    <location>
        <begin position="20"/>
        <end position="94"/>
    </location>
</feature>
<gene>
    <name evidence="2" type="ORF">DFH08DRAFT_969953</name>
</gene>
<reference evidence="2" key="1">
    <citation type="submission" date="2023-03" db="EMBL/GenBank/DDBJ databases">
        <title>Massive genome expansion in bonnet fungi (Mycena s.s.) driven by repeated elements and novel gene families across ecological guilds.</title>
        <authorList>
            <consortium name="Lawrence Berkeley National Laboratory"/>
            <person name="Harder C.B."/>
            <person name="Miyauchi S."/>
            <person name="Viragh M."/>
            <person name="Kuo A."/>
            <person name="Thoen E."/>
            <person name="Andreopoulos B."/>
            <person name="Lu D."/>
            <person name="Skrede I."/>
            <person name="Drula E."/>
            <person name="Henrissat B."/>
            <person name="Morin E."/>
            <person name="Kohler A."/>
            <person name="Barry K."/>
            <person name="LaButti K."/>
            <person name="Morin E."/>
            <person name="Salamov A."/>
            <person name="Lipzen A."/>
            <person name="Mereny Z."/>
            <person name="Hegedus B."/>
            <person name="Baldrian P."/>
            <person name="Stursova M."/>
            <person name="Weitz H."/>
            <person name="Taylor A."/>
            <person name="Grigoriev I.V."/>
            <person name="Nagy L.G."/>
            <person name="Martin F."/>
            <person name="Kauserud H."/>
        </authorList>
    </citation>
    <scope>NUCLEOTIDE SEQUENCE</scope>
    <source>
        <strain evidence="2">CBHHK002</strain>
    </source>
</reference>
<protein>
    <recommendedName>
        <fullName evidence="4">Extracellular membrane protein CFEM domain-containing protein</fullName>
    </recommendedName>
</protein>